<protein>
    <submittedName>
        <fullName evidence="2">Uncharacterized protein</fullName>
    </submittedName>
</protein>
<dbReference type="EMBL" id="KZ155776">
    <property type="protein sequence ID" value="OUS47751.1"/>
    <property type="molecule type" value="Genomic_DNA"/>
</dbReference>
<accession>A0A1Y5IE41</accession>
<feature type="region of interest" description="Disordered" evidence="1">
    <location>
        <begin position="225"/>
        <end position="254"/>
    </location>
</feature>
<evidence type="ECO:0000256" key="1">
    <source>
        <dbReference type="SAM" id="MobiDB-lite"/>
    </source>
</evidence>
<evidence type="ECO:0000313" key="2">
    <source>
        <dbReference type="EMBL" id="OUS47751.1"/>
    </source>
</evidence>
<reference evidence="2" key="1">
    <citation type="submission" date="2017-04" db="EMBL/GenBank/DDBJ databases">
        <title>Population genomics of picophytoplankton unveils novel chromosome hypervariability.</title>
        <authorList>
            <consortium name="DOE Joint Genome Institute"/>
            <person name="Blanc-Mathieu R."/>
            <person name="Krasovec M."/>
            <person name="Hebrard M."/>
            <person name="Yau S."/>
            <person name="Desgranges E."/>
            <person name="Martin J."/>
            <person name="Schackwitz W."/>
            <person name="Kuo A."/>
            <person name="Salin G."/>
            <person name="Donnadieu C."/>
            <person name="Desdevises Y."/>
            <person name="Sanchez-Ferandin S."/>
            <person name="Moreau H."/>
            <person name="Rivals E."/>
            <person name="Grigoriev I.V."/>
            <person name="Grimsley N."/>
            <person name="Eyre-Walker A."/>
            <person name="Piganeau G."/>
        </authorList>
    </citation>
    <scope>NUCLEOTIDE SEQUENCE [LARGE SCALE GENOMIC DNA]</scope>
    <source>
        <strain evidence="2">RCC 1115</strain>
    </source>
</reference>
<organism evidence="2">
    <name type="scientific">Ostreococcus tauri</name>
    <name type="common">Marine green alga</name>
    <dbReference type="NCBI Taxonomy" id="70448"/>
    <lineage>
        <taxon>Eukaryota</taxon>
        <taxon>Viridiplantae</taxon>
        <taxon>Chlorophyta</taxon>
        <taxon>Mamiellophyceae</taxon>
        <taxon>Mamiellales</taxon>
        <taxon>Bathycoccaceae</taxon>
        <taxon>Ostreococcus</taxon>
    </lineage>
</organism>
<name>A0A1Y5IE41_OSTTA</name>
<dbReference type="Proteomes" id="UP000195557">
    <property type="component" value="Unassembled WGS sequence"/>
</dbReference>
<feature type="compositionally biased region" description="Polar residues" evidence="1">
    <location>
        <begin position="226"/>
        <end position="248"/>
    </location>
</feature>
<dbReference type="AlphaFoldDB" id="A0A1Y5IE41"/>
<sequence length="308" mass="32543">MFPTSMSNTNASIRFSVASLFNSCMVNPRALIPGDITFSTLGTPRNVKCFDSSRSFGLGLRTPGLKALRASSSVYVPSGNRTSGTLGNQNVLCPRSANARATPERGTSLPFGAIFSLNALRDVENDAHDARDVAATSARHRTSDAHLTLRHQRNSPGRLVDRPKIPRSIERSSRVDDAANALAASATFSAHRSAFSPASLSGSISTANARVSVPLEHRKMFRIPTARSTHSLASQSPKSSPVRASTRTHPPLADARTRSAFTAADAVVTDNAFPSRSTSFPFASARGVGSTRTSNVGRVGIVGVVVAL</sequence>
<proteinExistence type="predicted"/>
<gene>
    <name evidence="2" type="ORF">BE221DRAFT_172661</name>
</gene>